<evidence type="ECO:0000313" key="2">
    <source>
        <dbReference type="EMBL" id="GEN02893.1"/>
    </source>
</evidence>
<dbReference type="Proteomes" id="UP000321104">
    <property type="component" value="Unassembled WGS sequence"/>
</dbReference>
<evidence type="ECO:0000313" key="3">
    <source>
        <dbReference type="Proteomes" id="UP000032673"/>
    </source>
</evidence>
<proteinExistence type="predicted"/>
<dbReference type="AlphaFoldDB" id="A0A6N3T237"/>
<dbReference type="Pfam" id="PF06821">
    <property type="entry name" value="Ser_hydrolase"/>
    <property type="match status" value="1"/>
</dbReference>
<reference evidence="1 3" key="1">
    <citation type="submission" date="2012-11" db="EMBL/GenBank/DDBJ databases">
        <title>Whole genome sequence of Acetobacter indonesiensis 5H-1.</title>
        <authorList>
            <person name="Azuma Y."/>
            <person name="Higashiura N."/>
            <person name="Hirakawa H."/>
            <person name="Matsushita K."/>
        </authorList>
    </citation>
    <scope>NUCLEOTIDE SEQUENCE [LARGE SCALE GENOMIC DNA]</scope>
    <source>
        <strain evidence="1 3">5H-1</strain>
    </source>
</reference>
<dbReference type="InterPro" id="IPR010662">
    <property type="entry name" value="RBBP9/YdeN"/>
</dbReference>
<dbReference type="SUPFAM" id="SSF53474">
    <property type="entry name" value="alpha/beta-Hydrolases"/>
    <property type="match status" value="1"/>
</dbReference>
<sequence length="227" mass="24409">MPPSLHRSPTLPLASDFLATPSTRLSPALIRALLPFDLLIVPGLFGSDEDHWQSIWENVFRAHGLSVKRVAQDNWSTPSLSAWQAKLDETLKEAKRPVLLLAHSLGAVLTVHHGARHPASAVAGALLVAPADGEQHKGPDAARIESFMPLPAQTLPFPSTVIFSRNDPWLTPDRAQTFGTQWGSTLVDGGYSGHMGNNAGLEHWPLGLNALHSLALTCHAGQVHAHA</sequence>
<protein>
    <recommendedName>
        <fullName evidence="5">Alpha/beta hydrolase</fullName>
    </recommendedName>
</protein>
<keyword evidence="3" id="KW-1185">Reference proteome</keyword>
<name>A0A6N3T237_9PROT</name>
<comment type="caution">
    <text evidence="2">The sequence shown here is derived from an EMBL/GenBank/DDBJ whole genome shotgun (WGS) entry which is preliminary data.</text>
</comment>
<accession>A0A6N3T237</accession>
<dbReference type="RefSeq" id="WP_084593554.1">
    <property type="nucleotide sequence ID" value="NZ_BAMW01000030.1"/>
</dbReference>
<dbReference type="InterPro" id="IPR029058">
    <property type="entry name" value="AB_hydrolase_fold"/>
</dbReference>
<reference evidence="2 4" key="2">
    <citation type="submission" date="2019-07" db="EMBL/GenBank/DDBJ databases">
        <title>Whole genome shotgun sequence of Acetobacter indonesiensis NBRC 16471.</title>
        <authorList>
            <person name="Hosoyama A."/>
            <person name="Uohara A."/>
            <person name="Ohji S."/>
            <person name="Ichikawa N."/>
        </authorList>
    </citation>
    <scope>NUCLEOTIDE SEQUENCE [LARGE SCALE GENOMIC DNA]</scope>
    <source>
        <strain evidence="2 4">NBRC 16471</strain>
    </source>
</reference>
<dbReference type="Gene3D" id="3.40.50.1820">
    <property type="entry name" value="alpha/beta hydrolase"/>
    <property type="match status" value="1"/>
</dbReference>
<dbReference type="EMBL" id="BJXQ01000004">
    <property type="protein sequence ID" value="GEN02893.1"/>
    <property type="molecule type" value="Genomic_DNA"/>
</dbReference>
<evidence type="ECO:0000313" key="4">
    <source>
        <dbReference type="Proteomes" id="UP000321104"/>
    </source>
</evidence>
<dbReference type="EMBL" id="BAMW01000030">
    <property type="protein sequence ID" value="GAN63509.1"/>
    <property type="molecule type" value="Genomic_DNA"/>
</dbReference>
<dbReference type="GO" id="GO:0016787">
    <property type="term" value="F:hydrolase activity"/>
    <property type="evidence" value="ECO:0007669"/>
    <property type="project" value="InterPro"/>
</dbReference>
<evidence type="ECO:0000313" key="1">
    <source>
        <dbReference type="EMBL" id="GAN63509.1"/>
    </source>
</evidence>
<evidence type="ECO:0008006" key="5">
    <source>
        <dbReference type="Google" id="ProtNLM"/>
    </source>
</evidence>
<gene>
    <name evidence="1" type="ORF">Abin_030_052</name>
    <name evidence="2" type="ORF">AIN02nite_09180</name>
</gene>
<dbReference type="Proteomes" id="UP000032673">
    <property type="component" value="Unassembled WGS sequence"/>
</dbReference>
<organism evidence="2 4">
    <name type="scientific">Acetobacter indonesiensis</name>
    <dbReference type="NCBI Taxonomy" id="104101"/>
    <lineage>
        <taxon>Bacteria</taxon>
        <taxon>Pseudomonadati</taxon>
        <taxon>Pseudomonadota</taxon>
        <taxon>Alphaproteobacteria</taxon>
        <taxon>Acetobacterales</taxon>
        <taxon>Acetobacteraceae</taxon>
        <taxon>Acetobacter</taxon>
    </lineage>
</organism>